<evidence type="ECO:0000313" key="1">
    <source>
        <dbReference type="EMBL" id="CAD8909552.1"/>
    </source>
</evidence>
<dbReference type="EMBL" id="HBFS01004059">
    <property type="protein sequence ID" value="CAD8909552.1"/>
    <property type="molecule type" value="Transcribed_RNA"/>
</dbReference>
<organism evidence="1">
    <name type="scientific">Bicosoecida sp. CB-2014</name>
    <dbReference type="NCBI Taxonomy" id="1486930"/>
    <lineage>
        <taxon>Eukaryota</taxon>
        <taxon>Sar</taxon>
        <taxon>Stramenopiles</taxon>
        <taxon>Bigyra</taxon>
        <taxon>Opalozoa</taxon>
        <taxon>Bicosoecida</taxon>
    </lineage>
</organism>
<dbReference type="AlphaFoldDB" id="A0A7S1C4P6"/>
<sequence length="311" mass="31931">MASGGAASTAGDGASGKPLLRALGFCGADDSTDVGTLVALSREYPHVEWGVLFRPDKEGTPRYASPAWVAALAAANDAAGRPCQLAGHLCGERVNEVLRGDASFVRSVAKLGFGRVQVNATAINGVDTTDLRGKAAQLRACMRAVPEVEWIVQRNEETRPLWEALSEDAPDNMSMLFDASCGTGVYNFGDGLPAPHGTIATGYAGGIGPHNVAQTLGGVAAAMGGRHAWIDMESSLRGELEGRDVFSIDRCVLCIRRAAGRFTFAGRRSAAACAPPCCGADGGAGGRRLLPLLASASAGAVVGALLAPAPK</sequence>
<accession>A0A7S1C4P6</accession>
<name>A0A7S1C4P6_9STRA</name>
<gene>
    <name evidence="1" type="ORF">BSP0115_LOCUS2756</name>
</gene>
<reference evidence="1" key="1">
    <citation type="submission" date="2021-01" db="EMBL/GenBank/DDBJ databases">
        <authorList>
            <person name="Corre E."/>
            <person name="Pelletier E."/>
            <person name="Niang G."/>
            <person name="Scheremetjew M."/>
            <person name="Finn R."/>
            <person name="Kale V."/>
            <person name="Holt S."/>
            <person name="Cochrane G."/>
            <person name="Meng A."/>
            <person name="Brown T."/>
            <person name="Cohen L."/>
        </authorList>
    </citation>
    <scope>NUCLEOTIDE SEQUENCE</scope>
    <source>
        <strain evidence="1">Ms1</strain>
    </source>
</reference>
<proteinExistence type="predicted"/>
<protein>
    <submittedName>
        <fullName evidence="1">Uncharacterized protein</fullName>
    </submittedName>
</protein>